<keyword evidence="11" id="KW-0482">Metalloprotease</keyword>
<dbReference type="Gene3D" id="1.10.390.10">
    <property type="entry name" value="Neutral Protease Domain 2"/>
    <property type="match status" value="1"/>
</dbReference>
<dbReference type="InterPro" id="IPR045357">
    <property type="entry name" value="Aminopeptidase_N-like_N"/>
</dbReference>
<dbReference type="PANTHER" id="PTHR11533:SF174">
    <property type="entry name" value="PUROMYCIN-SENSITIVE AMINOPEPTIDASE-RELATED"/>
    <property type="match status" value="1"/>
</dbReference>
<sequence length="876" mass="95976">MATATDNQLRIEEDQRAQLLSEVRYAVSLSLTDDETCATFGSRTDVDFKCCVDQASTFINLKVQRVVSVVLNGRLLTEQEHAFDGQRLQLSELRAGDNHLQVSAECAYNHAGVGLHRFRDPVDGKLYHYTHFEPFDAHRVLACFDQPNLKARLSMRLELPSSWTVCANAPVRSSHTEADRTTWQFETTPPLPPYLFAVAAGDYDVIDGPPHGTVPMRLMCRRSLTQYVRPQAAELFDITSRGLAHFQKRFGHEYPFGTYTQIFVPEANMGAMENPGCVTFNEVFVHRGPVSELQRTRRANVILHEMVHVMGFGDVVTMRDWGDLWLNETFATVEATFAVDALGIPGAWVDFAGMVKSRALHQDQLSTTHPILVDPVDTDSIRANFDGITYHKGASVLRQLIAWVGDERYAAGIRAYFADFFWGNATRSDFLAHQARQCGRDLDDWARLWLETPGVNTLTPSTRAEDGQYTAVSVSQLPDACAGLLRPHRIKVGLYGRRGDRISRRTARSVEVTGAEHQVDGLVGERVADLLIANDDDLTFAKLRFDEGSLSCLLAGGAVAIDDPHTRSLCWTALHDMVRDAQLPAGEFVAAVATQSALESDDLLLERILALAVGVADRFSSDRRRPAALTGLASVAAAQLNSTRTPLLWARCLAATARDDAHLDLLQGLVAGDLAFPGLVVDVELRWMLLARLATAGRAGASEIEAALELDPTDAGHRRAIACLSARPLEVAKTQAWAEAIEGGSLSRARLAAALSGFASGLVPAGGFSAGGRDQAALTHPYATRYLRVIRTVWETRDYEMARVITDGLFPHEPIDVSTVQAVEELIDGPDLPLNCRRILMEGRDSLVRAGAARLADVPRSDAPGHPALAMTSLSE</sequence>
<feature type="domain" description="Aminopeptidase N-like N-terminal" evidence="16">
    <location>
        <begin position="77"/>
        <end position="195"/>
    </location>
</feature>
<dbReference type="Pfam" id="PF11838">
    <property type="entry name" value="ERAP1_C"/>
    <property type="match status" value="1"/>
</dbReference>
<reference evidence="17 18" key="1">
    <citation type="submission" date="2020-10" db="EMBL/GenBank/DDBJ databases">
        <title>Ca. Dormibacterota MAGs.</title>
        <authorList>
            <person name="Montgomery K."/>
        </authorList>
    </citation>
    <scope>NUCLEOTIDE SEQUENCE [LARGE SCALE GENOMIC DNA]</scope>
    <source>
        <strain evidence="17">Mitchell_Peninsula_5</strain>
    </source>
</reference>
<evidence type="ECO:0000256" key="3">
    <source>
        <dbReference type="ARBA" id="ARBA00010136"/>
    </source>
</evidence>
<keyword evidence="7" id="KW-0645">Protease</keyword>
<dbReference type="InterPro" id="IPR014782">
    <property type="entry name" value="Peptidase_M1_dom"/>
</dbReference>
<evidence type="ECO:0000256" key="10">
    <source>
        <dbReference type="ARBA" id="ARBA00022833"/>
    </source>
</evidence>
<dbReference type="InterPro" id="IPR027268">
    <property type="entry name" value="Peptidase_M4/M1_CTD_sf"/>
</dbReference>
<keyword evidence="10" id="KW-0862">Zinc</keyword>
<comment type="similarity">
    <text evidence="3">Belongs to the peptidase M1 family.</text>
</comment>
<dbReference type="InterPro" id="IPR001930">
    <property type="entry name" value="Peptidase_M1"/>
</dbReference>
<evidence type="ECO:0000256" key="1">
    <source>
        <dbReference type="ARBA" id="ARBA00000098"/>
    </source>
</evidence>
<comment type="cofactor">
    <cofactor evidence="2">
        <name>Zn(2+)</name>
        <dbReference type="ChEBI" id="CHEBI:29105"/>
    </cofactor>
</comment>
<evidence type="ECO:0000259" key="15">
    <source>
        <dbReference type="Pfam" id="PF11838"/>
    </source>
</evidence>
<feature type="domain" description="Peptidase M1 membrane alanine aminopeptidase" evidence="14">
    <location>
        <begin position="236"/>
        <end position="449"/>
    </location>
</feature>
<name>A0A934KHC0_9BACT</name>
<evidence type="ECO:0000256" key="4">
    <source>
        <dbReference type="ARBA" id="ARBA00012564"/>
    </source>
</evidence>
<comment type="caution">
    <text evidence="17">The sequence shown here is derived from an EMBL/GenBank/DDBJ whole genome shotgun (WGS) entry which is preliminary data.</text>
</comment>
<evidence type="ECO:0000259" key="16">
    <source>
        <dbReference type="Pfam" id="PF17900"/>
    </source>
</evidence>
<dbReference type="GO" id="GO:0043171">
    <property type="term" value="P:peptide catabolic process"/>
    <property type="evidence" value="ECO:0007669"/>
    <property type="project" value="TreeGrafter"/>
</dbReference>
<dbReference type="GO" id="GO:0008270">
    <property type="term" value="F:zinc ion binding"/>
    <property type="evidence" value="ECO:0007669"/>
    <property type="project" value="InterPro"/>
</dbReference>
<dbReference type="Gene3D" id="2.60.40.1730">
    <property type="entry name" value="tricorn interacting facor f3 domain"/>
    <property type="match status" value="1"/>
</dbReference>
<dbReference type="InterPro" id="IPR042097">
    <property type="entry name" value="Aminopeptidase_N-like_N_sf"/>
</dbReference>
<dbReference type="GO" id="GO:0005737">
    <property type="term" value="C:cytoplasm"/>
    <property type="evidence" value="ECO:0007669"/>
    <property type="project" value="TreeGrafter"/>
</dbReference>
<keyword evidence="6 17" id="KW-0031">Aminopeptidase</keyword>
<dbReference type="NCBIfam" id="TIGR02412">
    <property type="entry name" value="pepN_strep_liv"/>
    <property type="match status" value="1"/>
</dbReference>
<dbReference type="GO" id="GO:0016285">
    <property type="term" value="F:alanyl aminopeptidase activity"/>
    <property type="evidence" value="ECO:0007669"/>
    <property type="project" value="UniProtKB-EC"/>
</dbReference>
<dbReference type="Pfam" id="PF17900">
    <property type="entry name" value="Peptidase_M1_N"/>
    <property type="match status" value="1"/>
</dbReference>
<evidence type="ECO:0000256" key="5">
    <source>
        <dbReference type="ARBA" id="ARBA00015611"/>
    </source>
</evidence>
<feature type="domain" description="ERAP1-like C-terminal" evidence="15">
    <location>
        <begin position="531"/>
        <end position="847"/>
    </location>
</feature>
<accession>A0A934KHC0</accession>
<evidence type="ECO:0000256" key="13">
    <source>
        <dbReference type="ARBA" id="ARBA00031533"/>
    </source>
</evidence>
<dbReference type="SUPFAM" id="SSF55486">
    <property type="entry name" value="Metalloproteases ('zincins'), catalytic domain"/>
    <property type="match status" value="1"/>
</dbReference>
<evidence type="ECO:0000256" key="7">
    <source>
        <dbReference type="ARBA" id="ARBA00022670"/>
    </source>
</evidence>
<dbReference type="GO" id="GO:0005615">
    <property type="term" value="C:extracellular space"/>
    <property type="evidence" value="ECO:0007669"/>
    <property type="project" value="TreeGrafter"/>
</dbReference>
<evidence type="ECO:0000256" key="9">
    <source>
        <dbReference type="ARBA" id="ARBA00022801"/>
    </source>
</evidence>
<dbReference type="EC" id="3.4.11.2" evidence="4"/>
<keyword evidence="9 17" id="KW-0378">Hydrolase</keyword>
<dbReference type="Proteomes" id="UP000614410">
    <property type="component" value="Unassembled WGS sequence"/>
</dbReference>
<dbReference type="InterPro" id="IPR050344">
    <property type="entry name" value="Peptidase_M1_aminopeptidases"/>
</dbReference>
<dbReference type="GO" id="GO:0070006">
    <property type="term" value="F:metalloaminopeptidase activity"/>
    <property type="evidence" value="ECO:0007669"/>
    <property type="project" value="TreeGrafter"/>
</dbReference>
<dbReference type="InterPro" id="IPR024571">
    <property type="entry name" value="ERAP1-like_C_dom"/>
</dbReference>
<evidence type="ECO:0000259" key="14">
    <source>
        <dbReference type="Pfam" id="PF01433"/>
    </source>
</evidence>
<dbReference type="EMBL" id="JAEKNN010000025">
    <property type="protein sequence ID" value="MBJ7608776.1"/>
    <property type="molecule type" value="Genomic_DNA"/>
</dbReference>
<evidence type="ECO:0000313" key="18">
    <source>
        <dbReference type="Proteomes" id="UP000614410"/>
    </source>
</evidence>
<dbReference type="PRINTS" id="PR00756">
    <property type="entry name" value="ALADIPTASE"/>
</dbReference>
<evidence type="ECO:0000256" key="12">
    <source>
        <dbReference type="ARBA" id="ARBA00029811"/>
    </source>
</evidence>
<keyword evidence="8" id="KW-0479">Metal-binding</keyword>
<dbReference type="GO" id="GO:0042277">
    <property type="term" value="F:peptide binding"/>
    <property type="evidence" value="ECO:0007669"/>
    <property type="project" value="TreeGrafter"/>
</dbReference>
<protein>
    <recommendedName>
        <fullName evidence="5">Aminopeptidase N</fullName>
        <ecNumber evidence="4">3.4.11.2</ecNumber>
    </recommendedName>
    <alternativeName>
        <fullName evidence="12">Alanine aminopeptidase</fullName>
    </alternativeName>
    <alternativeName>
        <fullName evidence="13">Lysyl aminopeptidase</fullName>
    </alternativeName>
</protein>
<dbReference type="CDD" id="cd09602">
    <property type="entry name" value="M1_APN"/>
    <property type="match status" value="1"/>
</dbReference>
<dbReference type="GO" id="GO:0006508">
    <property type="term" value="P:proteolysis"/>
    <property type="evidence" value="ECO:0007669"/>
    <property type="project" value="UniProtKB-KW"/>
</dbReference>
<dbReference type="SUPFAM" id="SSF63737">
    <property type="entry name" value="Leukotriene A4 hydrolase N-terminal domain"/>
    <property type="match status" value="1"/>
</dbReference>
<organism evidence="17 18">
    <name type="scientific">Candidatus Amunia macphersoniae</name>
    <dbReference type="NCBI Taxonomy" id="3127014"/>
    <lineage>
        <taxon>Bacteria</taxon>
        <taxon>Bacillati</taxon>
        <taxon>Candidatus Dormiibacterota</taxon>
        <taxon>Candidatus Dormibacteria</taxon>
        <taxon>Candidatus Aeolococcales</taxon>
        <taxon>Candidatus Aeolococcaceae</taxon>
        <taxon>Candidatus Amunia</taxon>
    </lineage>
</organism>
<evidence type="ECO:0000256" key="8">
    <source>
        <dbReference type="ARBA" id="ARBA00022723"/>
    </source>
</evidence>
<dbReference type="InterPro" id="IPR012778">
    <property type="entry name" value="Pept_M1_aminopeptidase"/>
</dbReference>
<evidence type="ECO:0000313" key="17">
    <source>
        <dbReference type="EMBL" id="MBJ7608776.1"/>
    </source>
</evidence>
<proteinExistence type="inferred from homology"/>
<evidence type="ECO:0000256" key="11">
    <source>
        <dbReference type="ARBA" id="ARBA00023049"/>
    </source>
</evidence>
<dbReference type="PANTHER" id="PTHR11533">
    <property type="entry name" value="PROTEASE M1 ZINC METALLOPROTEASE"/>
    <property type="match status" value="1"/>
</dbReference>
<evidence type="ECO:0000256" key="2">
    <source>
        <dbReference type="ARBA" id="ARBA00001947"/>
    </source>
</evidence>
<evidence type="ECO:0000256" key="6">
    <source>
        <dbReference type="ARBA" id="ARBA00022438"/>
    </source>
</evidence>
<comment type="catalytic activity">
    <reaction evidence="1">
        <text>Release of an N-terminal amino acid, Xaa-|-Yaa- from a peptide, amide or arylamide. Xaa is preferably Ala, but may be most amino acids including Pro (slow action). When a terminal hydrophobic residue is followed by a prolyl residue, the two may be released as an intact Xaa-Pro dipeptide.</text>
        <dbReference type="EC" id="3.4.11.2"/>
    </reaction>
</comment>
<dbReference type="Pfam" id="PF01433">
    <property type="entry name" value="Peptidase_M1"/>
    <property type="match status" value="1"/>
</dbReference>
<gene>
    <name evidence="17" type="primary">pepN</name>
    <name evidence="17" type="ORF">JF887_05010</name>
</gene>
<dbReference type="GO" id="GO:0016020">
    <property type="term" value="C:membrane"/>
    <property type="evidence" value="ECO:0007669"/>
    <property type="project" value="TreeGrafter"/>
</dbReference>
<dbReference type="AlphaFoldDB" id="A0A934KHC0"/>